<protein>
    <submittedName>
        <fullName evidence="1">Uncharacterized protein</fullName>
    </submittedName>
</protein>
<organism evidence="1 2">
    <name type="scientific">Mycobacterium tuberculosis</name>
    <dbReference type="NCBI Taxonomy" id="1773"/>
    <lineage>
        <taxon>Bacteria</taxon>
        <taxon>Bacillati</taxon>
        <taxon>Actinomycetota</taxon>
        <taxon>Actinomycetes</taxon>
        <taxon>Mycobacteriales</taxon>
        <taxon>Mycobacteriaceae</taxon>
        <taxon>Mycobacterium</taxon>
        <taxon>Mycobacterium tuberculosis complex</taxon>
    </lineage>
</organism>
<proteinExistence type="predicted"/>
<reference evidence="2" key="1">
    <citation type="submission" date="2015-03" db="EMBL/GenBank/DDBJ databases">
        <authorList>
            <consortium name="Pathogen Informatics"/>
        </authorList>
    </citation>
    <scope>NUCLEOTIDE SEQUENCE [LARGE SCALE GENOMIC DNA]</scope>
    <source>
        <strain evidence="2">N09902308</strain>
    </source>
</reference>
<gene>
    <name evidence="1" type="ORF">ERS007739_03126</name>
</gene>
<dbReference type="EMBL" id="CSBK01001555">
    <property type="protein sequence ID" value="COY82587.1"/>
    <property type="molecule type" value="Genomic_DNA"/>
</dbReference>
<evidence type="ECO:0000313" key="1">
    <source>
        <dbReference type="EMBL" id="COY82587.1"/>
    </source>
</evidence>
<name>A0A655FP21_MYCTX</name>
<evidence type="ECO:0000313" key="2">
    <source>
        <dbReference type="Proteomes" id="UP000039021"/>
    </source>
</evidence>
<dbReference type="AlphaFoldDB" id="A0A655FP21"/>
<sequence>MIWKSSLCTIPRMACLVVCGRVDVIATFAPTSALVSVDLPVFGRPTKHTKPEWNSVMPVSSPNVNTGRLFPLFSAVNARSAS</sequence>
<dbReference type="Proteomes" id="UP000039021">
    <property type="component" value="Unassembled WGS sequence"/>
</dbReference>
<comment type="caution">
    <text evidence="1">The sequence shown here is derived from an EMBL/GenBank/DDBJ whole genome shotgun (WGS) entry which is preliminary data.</text>
</comment>
<accession>A0A655FP21</accession>